<evidence type="ECO:0000256" key="1">
    <source>
        <dbReference type="ARBA" id="ARBA00004123"/>
    </source>
</evidence>
<comment type="caution">
    <text evidence="13">The sequence shown here is derived from an EMBL/GenBank/DDBJ whole genome shotgun (WGS) entry which is preliminary data.</text>
</comment>
<keyword evidence="5" id="KW-0508">mRNA splicing</keyword>
<dbReference type="InterPro" id="IPR019734">
    <property type="entry name" value="TPR_rpt"/>
</dbReference>
<dbReference type="FunFam" id="1.25.40.10:FF:000256">
    <property type="entry name" value="Probable pre-mRNA splicing factor prp1"/>
    <property type="match status" value="1"/>
</dbReference>
<dbReference type="Pfam" id="PF06424">
    <property type="entry name" value="PRP1_N"/>
    <property type="match status" value="1"/>
</dbReference>
<accession>A0A9P1IX12</accession>
<evidence type="ECO:0000256" key="2">
    <source>
        <dbReference type="ARBA" id="ARBA00020235"/>
    </source>
</evidence>
<comment type="function">
    <text evidence="9">Involved in pre-mRNA splicing as component of the U4/U6-U5 tri-snRNP complex, one of the building blocks of the spliceosome. Enhances dihydrotestosterone-induced transactivation activity of AR, as well as dexamethasone-induced transactivation activity of NR3C1, but does not affect estrogen-induced transactivation.</text>
</comment>
<evidence type="ECO:0000256" key="8">
    <source>
        <dbReference type="ARBA" id="ARBA00032140"/>
    </source>
</evidence>
<dbReference type="SUPFAM" id="SSF48452">
    <property type="entry name" value="TPR-like"/>
    <property type="match status" value="2"/>
</dbReference>
<dbReference type="GO" id="GO:0071013">
    <property type="term" value="C:catalytic step 2 spliceosome"/>
    <property type="evidence" value="ECO:0007669"/>
    <property type="project" value="TreeGrafter"/>
</dbReference>
<feature type="repeat" description="TPR" evidence="10">
    <location>
        <begin position="838"/>
        <end position="871"/>
    </location>
</feature>
<keyword evidence="14" id="KW-1185">Reference proteome</keyword>
<evidence type="ECO:0000256" key="3">
    <source>
        <dbReference type="ARBA" id="ARBA00022664"/>
    </source>
</evidence>
<evidence type="ECO:0000256" key="5">
    <source>
        <dbReference type="ARBA" id="ARBA00023187"/>
    </source>
</evidence>
<dbReference type="SMART" id="SM00028">
    <property type="entry name" value="TPR"/>
    <property type="match status" value="6"/>
</dbReference>
<keyword evidence="3" id="KW-0507">mRNA processing</keyword>
<dbReference type="GO" id="GO:0046540">
    <property type="term" value="C:U4/U6 x U5 tri-snRNP complex"/>
    <property type="evidence" value="ECO:0007669"/>
    <property type="project" value="TreeGrafter"/>
</dbReference>
<dbReference type="SMART" id="SM00386">
    <property type="entry name" value="HAT"/>
    <property type="match status" value="12"/>
</dbReference>
<evidence type="ECO:0000256" key="6">
    <source>
        <dbReference type="ARBA" id="ARBA00023242"/>
    </source>
</evidence>
<evidence type="ECO:0000256" key="7">
    <source>
        <dbReference type="ARBA" id="ARBA00031070"/>
    </source>
</evidence>
<feature type="region of interest" description="Disordered" evidence="11">
    <location>
        <begin position="25"/>
        <end position="84"/>
    </location>
</feature>
<dbReference type="Gene3D" id="1.25.40.10">
    <property type="entry name" value="Tetratricopeptide repeat domain"/>
    <property type="match status" value="4"/>
</dbReference>
<dbReference type="PROSITE" id="PS50005">
    <property type="entry name" value="TPR"/>
    <property type="match status" value="1"/>
</dbReference>
<keyword evidence="6" id="KW-0539">Nucleus</keyword>
<evidence type="ECO:0000259" key="12">
    <source>
        <dbReference type="Pfam" id="PF06424"/>
    </source>
</evidence>
<sequence>MATTIPGSLVNKTKKFFMGMPAPSGYVPGVGRGATGFTTRSDIGPARDPTEMPEAGPVGPTAPGGAPPAKRAKEDDDREAEEMNEANYDEFAGYSGSLFSKDPYDQEDEDADRIYNEVDDRLDERHRERREKKYKELVEKYHKERPKIQQEFSDLKRQLAEVTDDEWQSIPEVGDMRNKAKRNARAEKFTPVPDSVIAMNMNYGSMNTSIDVNSGMSTPFNSGSGILTPGWKTGIQTGTSSSIDLDLVKIGQARNKIMDIKLNQVSDSVTGQTVVDPKGYLTDLQSMIPQHGGDINDVKKARMLLKSVRETNPRHPPAWIASAGLEEAVGKIQTARNLIMEGCEKNKGSEELWLAAIRMHPPELGKSIVANAVRSCPHSVRLWVKASDLESDLKDKKKVLRKALEQIPSSVLLWKAAVELEEPEEARILLTRAVECCRTSTEMWLALARLETYENARKVLNKAREHIPTDRQIWLSAARLEETRGQKDMVDRIVAKALSSLKANQVEVNRDQWLKDAIDAEQAKCPLTCQAIIKNVISLGVEDEDKKTTWLEDAECFEKQNAFACSRAVFSIALSEMPRKKSVWEAAIAFEREHGTIEEHEQILIKATEVVPEVEVYWLMLAKLRFVNKRIDDARNTLKDAFEKHNHQSETIWLAATKIEIETDQFETARTLYAKARSKASSARVWMKNARFEWCLGNLKEAREIIEKAIELYDDYPKMYLVLGQILEQMGDSQAAKNAYTQGIRKCPGVIPLWILLVRLEESNGQIVKARVDLEKARLRNPKNEDLWLESVRFENRVGCPEMAKERMSRALQECDGSGPHGRRAKSIDALKKCEHNPHVLIAAARLFWSERKIKKSREWFLRAVNLDPDNGDAFANYLAFEQIHGKEEDRQKVINKCVLSEPKHGYLWAPIAKDVKNWRKSMEEILLMVAAKITIPT</sequence>
<evidence type="ECO:0000256" key="9">
    <source>
        <dbReference type="ARBA" id="ARBA00046247"/>
    </source>
</evidence>
<keyword evidence="4" id="KW-0677">Repeat</keyword>
<organism evidence="13 14">
    <name type="scientific">Caenorhabditis angaria</name>
    <dbReference type="NCBI Taxonomy" id="860376"/>
    <lineage>
        <taxon>Eukaryota</taxon>
        <taxon>Metazoa</taxon>
        <taxon>Ecdysozoa</taxon>
        <taxon>Nematoda</taxon>
        <taxon>Chromadorea</taxon>
        <taxon>Rhabditida</taxon>
        <taxon>Rhabditina</taxon>
        <taxon>Rhabditomorpha</taxon>
        <taxon>Rhabditoidea</taxon>
        <taxon>Rhabditidae</taxon>
        <taxon>Peloderinae</taxon>
        <taxon>Caenorhabditis</taxon>
    </lineage>
</organism>
<dbReference type="InterPro" id="IPR010491">
    <property type="entry name" value="PRP1_N"/>
</dbReference>
<evidence type="ECO:0000313" key="14">
    <source>
        <dbReference type="Proteomes" id="UP001152747"/>
    </source>
</evidence>
<dbReference type="Pfam" id="PF13181">
    <property type="entry name" value="TPR_8"/>
    <property type="match status" value="1"/>
</dbReference>
<protein>
    <recommendedName>
        <fullName evidence="2">Pre-mRNA-processing factor 6</fullName>
    </recommendedName>
    <alternativeName>
        <fullName evidence="8">PRP6 homolog</fullName>
    </alternativeName>
    <alternativeName>
        <fullName evidence="7">U5 snRNP-associated 102 kDa protein</fullName>
    </alternativeName>
</protein>
<gene>
    <name evidence="13" type="ORF">CAMP_LOCUS13595</name>
</gene>
<dbReference type="EMBL" id="CANHGI010000005">
    <property type="protein sequence ID" value="CAI5450958.1"/>
    <property type="molecule type" value="Genomic_DNA"/>
</dbReference>
<dbReference type="AlphaFoldDB" id="A0A9P1IX12"/>
<evidence type="ECO:0000256" key="4">
    <source>
        <dbReference type="ARBA" id="ARBA00022737"/>
    </source>
</evidence>
<reference evidence="13" key="1">
    <citation type="submission" date="2022-11" db="EMBL/GenBank/DDBJ databases">
        <authorList>
            <person name="Kikuchi T."/>
        </authorList>
    </citation>
    <scope>NUCLEOTIDE SEQUENCE</scope>
    <source>
        <strain evidence="13">PS1010</strain>
    </source>
</reference>
<dbReference type="GO" id="GO:0000244">
    <property type="term" value="P:spliceosomal tri-snRNP complex assembly"/>
    <property type="evidence" value="ECO:0007669"/>
    <property type="project" value="TreeGrafter"/>
</dbReference>
<name>A0A9P1IX12_9PELO</name>
<dbReference type="OrthoDB" id="440128at2759"/>
<evidence type="ECO:0000313" key="13">
    <source>
        <dbReference type="EMBL" id="CAI5450958.1"/>
    </source>
</evidence>
<dbReference type="InterPro" id="IPR011990">
    <property type="entry name" value="TPR-like_helical_dom_sf"/>
</dbReference>
<proteinExistence type="predicted"/>
<evidence type="ECO:0000256" key="11">
    <source>
        <dbReference type="SAM" id="MobiDB-lite"/>
    </source>
</evidence>
<dbReference type="PANTHER" id="PTHR11246">
    <property type="entry name" value="PRE-MRNA SPLICING FACTOR"/>
    <property type="match status" value="1"/>
</dbReference>
<comment type="subcellular location">
    <subcellularLocation>
        <location evidence="1">Nucleus</location>
    </subcellularLocation>
</comment>
<feature type="domain" description="PRP1 splicing factor N-terminal" evidence="12">
    <location>
        <begin position="22"/>
        <end position="179"/>
    </location>
</feature>
<dbReference type="Proteomes" id="UP001152747">
    <property type="component" value="Unassembled WGS sequence"/>
</dbReference>
<dbReference type="InterPro" id="IPR045075">
    <property type="entry name" value="Syf1-like"/>
</dbReference>
<dbReference type="PANTHER" id="PTHR11246:SF1">
    <property type="entry name" value="PRE-MRNA-PROCESSING FACTOR 6"/>
    <property type="match status" value="1"/>
</dbReference>
<keyword evidence="10" id="KW-0802">TPR repeat</keyword>
<dbReference type="InterPro" id="IPR003107">
    <property type="entry name" value="HAT"/>
</dbReference>
<evidence type="ECO:0000256" key="10">
    <source>
        <dbReference type="PROSITE-ProRule" id="PRU00339"/>
    </source>
</evidence>
<feature type="compositionally biased region" description="Low complexity" evidence="11">
    <location>
        <begin position="53"/>
        <end position="69"/>
    </location>
</feature>